<dbReference type="PANTHER" id="PTHR46090:SF2">
    <property type="entry name" value="ADP-RIBOSYLATION FACTOR-LIKE PROTEIN 13B"/>
    <property type="match status" value="1"/>
</dbReference>
<dbReference type="eggNOG" id="KOG0073">
    <property type="taxonomic scope" value="Eukaryota"/>
</dbReference>
<dbReference type="GO" id="GO:0046872">
    <property type="term" value="F:metal ion binding"/>
    <property type="evidence" value="ECO:0007669"/>
    <property type="project" value="UniProtKB-KW"/>
</dbReference>
<dbReference type="InterPro" id="IPR051995">
    <property type="entry name" value="Ciliary_GTPase"/>
</dbReference>
<dbReference type="GO" id="GO:0003924">
    <property type="term" value="F:GTPase activity"/>
    <property type="evidence" value="ECO:0007669"/>
    <property type="project" value="InterPro"/>
</dbReference>
<dbReference type="CDD" id="cd22249">
    <property type="entry name" value="UDM1_RNF168_RNF169-like"/>
    <property type="match status" value="1"/>
</dbReference>
<dbReference type="Pfam" id="PF00025">
    <property type="entry name" value="Arf"/>
    <property type="match status" value="1"/>
</dbReference>
<dbReference type="KEGG" id="mbr:MONBRDRAFT_9101"/>
<feature type="region of interest" description="Disordered" evidence="5">
    <location>
        <begin position="209"/>
        <end position="228"/>
    </location>
</feature>
<accession>A9V231</accession>
<dbReference type="NCBIfam" id="TIGR00231">
    <property type="entry name" value="small_GTP"/>
    <property type="match status" value="1"/>
</dbReference>
<keyword evidence="7" id="KW-1185">Reference proteome</keyword>
<dbReference type="FunCoup" id="A9V231">
    <property type="interactions" value="201"/>
</dbReference>
<sequence>MFSLMQNAALSCRGTGQAPRETKLMFLGLDNSGKTSLLALLNREPLSDVTSTIGFNAVKLRILDQPCEVYDVGGNARIRDIWPNYFAEVHGVVYVVDASDESRLNEARDALWSSLQHDYLSGKPVLVLVNKRDLTGSIDSRTIAQRLALNQLASMKNKSVLHVTDCTLTDSKRSRVAVLDGFRWLLQRVEEDLEILEPRRREQCALQAEQEARERSEKRERVRQQREARARQQEQDELAAQRQAETVEFYVAPLVLLERLQASIQANPPAETRLAWDATSVPLYRASLEHGWLTLCKQARQGEAFGLATVAQAIATHYWQAIGGMVGRPVAVHPKPEKSQYYPLCLTCPFFAVYDRAQHPSTGWNTAPFGQQLRPRMKSFANYIRPTSTCQYTMLEYKDL</sequence>
<dbReference type="PROSITE" id="PS51417">
    <property type="entry name" value="ARF"/>
    <property type="match status" value="1"/>
</dbReference>
<dbReference type="GO" id="GO:0005525">
    <property type="term" value="F:GTP binding"/>
    <property type="evidence" value="ECO:0007669"/>
    <property type="project" value="UniProtKB-KW"/>
</dbReference>
<dbReference type="SMART" id="SM00178">
    <property type="entry name" value="SAR"/>
    <property type="match status" value="1"/>
</dbReference>
<feature type="binding site" evidence="3">
    <location>
        <begin position="130"/>
        <end position="133"/>
    </location>
    <ligand>
        <name>GTP</name>
        <dbReference type="ChEBI" id="CHEBI:37565"/>
    </ligand>
</feature>
<dbReference type="STRING" id="81824.A9V231"/>
<dbReference type="PANTHER" id="PTHR46090">
    <property type="entry name" value="ADP-RIBOSYLATION FACTOR-LIKE PROTEIN 13B"/>
    <property type="match status" value="1"/>
</dbReference>
<evidence type="ECO:0008006" key="8">
    <source>
        <dbReference type="Google" id="ProtNLM"/>
    </source>
</evidence>
<dbReference type="InterPro" id="IPR006689">
    <property type="entry name" value="Small_GTPase_ARF/SAR"/>
</dbReference>
<evidence type="ECO:0000313" key="6">
    <source>
        <dbReference type="EMBL" id="EDQ88182.1"/>
    </source>
</evidence>
<protein>
    <recommendedName>
        <fullName evidence="8">ADP-ribosylation factor-like protein 13B</fullName>
    </recommendedName>
</protein>
<name>A9V231_MONBE</name>
<evidence type="ECO:0000256" key="5">
    <source>
        <dbReference type="SAM" id="MobiDB-lite"/>
    </source>
</evidence>
<keyword evidence="4" id="KW-0460">Magnesium</keyword>
<feature type="binding site" evidence="4">
    <location>
        <position position="35"/>
    </location>
    <ligand>
        <name>Mg(2+)</name>
        <dbReference type="ChEBI" id="CHEBI:18420"/>
    </ligand>
</feature>
<evidence type="ECO:0000256" key="4">
    <source>
        <dbReference type="PIRSR" id="PIRSR606689-2"/>
    </source>
</evidence>
<feature type="binding site" evidence="4">
    <location>
        <position position="52"/>
    </location>
    <ligand>
        <name>Mg(2+)</name>
        <dbReference type="ChEBI" id="CHEBI:18420"/>
    </ligand>
</feature>
<dbReference type="InterPro" id="IPR027417">
    <property type="entry name" value="P-loop_NTPase"/>
</dbReference>
<feature type="binding site" evidence="3">
    <location>
        <position position="74"/>
    </location>
    <ligand>
        <name>GTP</name>
        <dbReference type="ChEBI" id="CHEBI:37565"/>
    </ligand>
</feature>
<proteinExistence type="predicted"/>
<keyword evidence="2 3" id="KW-0342">GTP-binding</keyword>
<dbReference type="EMBL" id="CH991555">
    <property type="protein sequence ID" value="EDQ88182.1"/>
    <property type="molecule type" value="Genomic_DNA"/>
</dbReference>
<reference evidence="6 7" key="1">
    <citation type="journal article" date="2008" name="Nature">
        <title>The genome of the choanoflagellate Monosiga brevicollis and the origin of metazoans.</title>
        <authorList>
            <consortium name="JGI Sequencing"/>
            <person name="King N."/>
            <person name="Westbrook M.J."/>
            <person name="Young S.L."/>
            <person name="Kuo A."/>
            <person name="Abedin M."/>
            <person name="Chapman J."/>
            <person name="Fairclough S."/>
            <person name="Hellsten U."/>
            <person name="Isogai Y."/>
            <person name="Letunic I."/>
            <person name="Marr M."/>
            <person name="Pincus D."/>
            <person name="Putnam N."/>
            <person name="Rokas A."/>
            <person name="Wright K.J."/>
            <person name="Zuzow R."/>
            <person name="Dirks W."/>
            <person name="Good M."/>
            <person name="Goodstein D."/>
            <person name="Lemons D."/>
            <person name="Li W."/>
            <person name="Lyons J.B."/>
            <person name="Morris A."/>
            <person name="Nichols S."/>
            <person name="Richter D.J."/>
            <person name="Salamov A."/>
            <person name="Bork P."/>
            <person name="Lim W.A."/>
            <person name="Manning G."/>
            <person name="Miller W.T."/>
            <person name="McGinnis W."/>
            <person name="Shapiro H."/>
            <person name="Tjian R."/>
            <person name="Grigoriev I.V."/>
            <person name="Rokhsar D."/>
        </authorList>
    </citation>
    <scope>NUCLEOTIDE SEQUENCE [LARGE SCALE GENOMIC DNA]</scope>
    <source>
        <strain evidence="7">MX1 / ATCC 50154</strain>
    </source>
</reference>
<evidence type="ECO:0000256" key="1">
    <source>
        <dbReference type="ARBA" id="ARBA00022741"/>
    </source>
</evidence>
<dbReference type="GeneID" id="5892180"/>
<dbReference type="Gene3D" id="3.40.50.300">
    <property type="entry name" value="P-loop containing nucleotide triphosphate hydrolases"/>
    <property type="match status" value="1"/>
</dbReference>
<evidence type="ECO:0000256" key="3">
    <source>
        <dbReference type="PIRSR" id="PIRSR606689-1"/>
    </source>
</evidence>
<dbReference type="InParanoid" id="A9V231"/>
<dbReference type="AlphaFoldDB" id="A9V231"/>
<keyword evidence="1 3" id="KW-0547">Nucleotide-binding</keyword>
<keyword evidence="4" id="KW-0479">Metal-binding</keyword>
<dbReference type="SUPFAM" id="SSF52540">
    <property type="entry name" value="P-loop containing nucleoside triphosphate hydrolases"/>
    <property type="match status" value="1"/>
</dbReference>
<dbReference type="PRINTS" id="PR00328">
    <property type="entry name" value="SAR1GTPBP"/>
</dbReference>
<evidence type="ECO:0000256" key="2">
    <source>
        <dbReference type="ARBA" id="ARBA00023134"/>
    </source>
</evidence>
<dbReference type="Proteomes" id="UP000001357">
    <property type="component" value="Unassembled WGS sequence"/>
</dbReference>
<feature type="binding site" evidence="3">
    <location>
        <begin position="28"/>
        <end position="35"/>
    </location>
    <ligand>
        <name>GTP</name>
        <dbReference type="ChEBI" id="CHEBI:37565"/>
    </ligand>
</feature>
<dbReference type="InterPro" id="IPR005225">
    <property type="entry name" value="Small_GTP-bd"/>
</dbReference>
<dbReference type="RefSeq" id="XP_001746775.1">
    <property type="nucleotide sequence ID" value="XM_001746723.1"/>
</dbReference>
<gene>
    <name evidence="6" type="ORF">MONBRDRAFT_9101</name>
</gene>
<dbReference type="SMART" id="SM00177">
    <property type="entry name" value="ARF"/>
    <property type="match status" value="1"/>
</dbReference>
<evidence type="ECO:0000313" key="7">
    <source>
        <dbReference type="Proteomes" id="UP000001357"/>
    </source>
</evidence>
<organism evidence="6 7">
    <name type="scientific">Monosiga brevicollis</name>
    <name type="common">Choanoflagellate</name>
    <dbReference type="NCBI Taxonomy" id="81824"/>
    <lineage>
        <taxon>Eukaryota</taxon>
        <taxon>Choanoflagellata</taxon>
        <taxon>Craspedida</taxon>
        <taxon>Salpingoecidae</taxon>
        <taxon>Monosiga</taxon>
    </lineage>
</organism>
<feature type="compositionally biased region" description="Basic and acidic residues" evidence="5">
    <location>
        <begin position="210"/>
        <end position="228"/>
    </location>
</feature>